<organism evidence="2 3">
    <name type="scientific">Paracoccus tegillarcae</name>
    <dbReference type="NCBI Taxonomy" id="1529068"/>
    <lineage>
        <taxon>Bacteria</taxon>
        <taxon>Pseudomonadati</taxon>
        <taxon>Pseudomonadota</taxon>
        <taxon>Alphaproteobacteria</taxon>
        <taxon>Rhodobacterales</taxon>
        <taxon>Paracoccaceae</taxon>
        <taxon>Paracoccus</taxon>
    </lineage>
</organism>
<accession>A0A2K9F5V3</accession>
<dbReference type="PANTHER" id="PTHR33990:SF2">
    <property type="entry name" value="PHNB-LIKE DOMAIN-CONTAINING PROTEIN"/>
    <property type="match status" value="1"/>
</dbReference>
<evidence type="ECO:0000313" key="2">
    <source>
        <dbReference type="EMBL" id="AUH34561.1"/>
    </source>
</evidence>
<dbReference type="PIRSF" id="PIRSF021700">
    <property type="entry name" value="3_dmu_93_MTrfase"/>
    <property type="match status" value="1"/>
</dbReference>
<dbReference type="EMBL" id="CP025408">
    <property type="protein sequence ID" value="AUH34561.1"/>
    <property type="molecule type" value="Genomic_DNA"/>
</dbReference>
<evidence type="ECO:0000259" key="1">
    <source>
        <dbReference type="Pfam" id="PF06983"/>
    </source>
</evidence>
<sequence length="160" mass="17800">MSNATDPRIRTCLWMEKDGETAAQFYTSLIPGSAMQDQDRFKGGDTPAMVVNFHLGGTPYMILNGGPHFTLSPAASIMVLTDDQAETDRLWDALTADGGQESQCGWLIDPWGLSWQITPREVMQMNFSDDPEASERARQAMYQMKKLDIAVMRAAFEGKT</sequence>
<dbReference type="AlphaFoldDB" id="A0A2K9F5V3"/>
<gene>
    <name evidence="2" type="ORF">CUV01_15285</name>
</gene>
<reference evidence="2 3" key="1">
    <citation type="submission" date="2017-12" db="EMBL/GenBank/DDBJ databases">
        <authorList>
            <person name="Hurst M.R.H."/>
        </authorList>
    </citation>
    <scope>NUCLEOTIDE SEQUENCE [LARGE SCALE GENOMIC DNA]</scope>
    <source>
        <strain evidence="2 3">BM15</strain>
    </source>
</reference>
<keyword evidence="3" id="KW-1185">Reference proteome</keyword>
<dbReference type="Pfam" id="PF06983">
    <property type="entry name" value="3-dmu-9_3-mt"/>
    <property type="match status" value="1"/>
</dbReference>
<proteinExistence type="predicted"/>
<dbReference type="Proteomes" id="UP000233742">
    <property type="component" value="Chromosome"/>
</dbReference>
<dbReference type="PANTHER" id="PTHR33990">
    <property type="entry name" value="PROTEIN YJDN-RELATED"/>
    <property type="match status" value="1"/>
</dbReference>
<protein>
    <recommendedName>
        <fullName evidence="1">PhnB-like domain-containing protein</fullName>
    </recommendedName>
</protein>
<dbReference type="OrthoDB" id="9806473at2"/>
<dbReference type="CDD" id="cd06588">
    <property type="entry name" value="PhnB_like"/>
    <property type="match status" value="1"/>
</dbReference>
<dbReference type="SUPFAM" id="SSF54593">
    <property type="entry name" value="Glyoxalase/Bleomycin resistance protein/Dihydroxybiphenyl dioxygenase"/>
    <property type="match status" value="1"/>
</dbReference>
<name>A0A2K9F5V3_9RHOB</name>
<evidence type="ECO:0000313" key="3">
    <source>
        <dbReference type="Proteomes" id="UP000233742"/>
    </source>
</evidence>
<dbReference type="InterPro" id="IPR009725">
    <property type="entry name" value="3_dmu_93_MTrfase"/>
</dbReference>
<dbReference type="Gene3D" id="3.10.180.10">
    <property type="entry name" value="2,3-Dihydroxybiphenyl 1,2-Dioxygenase, domain 1"/>
    <property type="match status" value="1"/>
</dbReference>
<dbReference type="InterPro" id="IPR029068">
    <property type="entry name" value="Glyas_Bleomycin-R_OHBP_Dase"/>
</dbReference>
<feature type="domain" description="PhnB-like" evidence="1">
    <location>
        <begin position="8"/>
        <end position="118"/>
    </location>
</feature>
<dbReference type="InterPro" id="IPR028973">
    <property type="entry name" value="PhnB-like"/>
</dbReference>
<dbReference type="RefSeq" id="WP_101461222.1">
    <property type="nucleotide sequence ID" value="NZ_CP025408.1"/>
</dbReference>
<dbReference type="KEGG" id="paro:CUV01_15285"/>